<feature type="compositionally biased region" description="Polar residues" evidence="9">
    <location>
        <begin position="78"/>
        <end position="88"/>
    </location>
</feature>
<evidence type="ECO:0000256" key="6">
    <source>
        <dbReference type="ARBA" id="ARBA00022840"/>
    </source>
</evidence>
<dbReference type="InterPro" id="IPR036028">
    <property type="entry name" value="SH3-like_dom_sf"/>
</dbReference>
<protein>
    <recommendedName>
        <fullName evidence="1">non-specific protein-tyrosine kinase</fullName>
        <ecNumber evidence="1">2.7.10.2</ecNumber>
    </recommendedName>
</protein>
<evidence type="ECO:0000313" key="11">
    <source>
        <dbReference type="Proteomes" id="UP000675881"/>
    </source>
</evidence>
<evidence type="ECO:0000256" key="3">
    <source>
        <dbReference type="ARBA" id="ARBA00022679"/>
    </source>
</evidence>
<dbReference type="GO" id="GO:0002009">
    <property type="term" value="P:morphogenesis of an epithelium"/>
    <property type="evidence" value="ECO:0007669"/>
    <property type="project" value="UniProtKB-ARBA"/>
</dbReference>
<dbReference type="InterPro" id="IPR000719">
    <property type="entry name" value="Prot_kinase_dom"/>
</dbReference>
<dbReference type="PROSITE" id="PS00109">
    <property type="entry name" value="PROTEIN_KINASE_TYR"/>
    <property type="match status" value="1"/>
</dbReference>
<dbReference type="FunFam" id="1.10.510.10:FF:000080">
    <property type="entry name" value="Putative activated CDC42 kinase 1"/>
    <property type="match status" value="1"/>
</dbReference>
<keyword evidence="11" id="KW-1185">Reference proteome</keyword>
<dbReference type="InterPro" id="IPR055175">
    <property type="entry name" value="ACK/TNK-like_SAM"/>
</dbReference>
<evidence type="ECO:0000256" key="1">
    <source>
        <dbReference type="ARBA" id="ARBA00011903"/>
    </source>
</evidence>
<evidence type="ECO:0000256" key="7">
    <source>
        <dbReference type="ARBA" id="ARBA00023137"/>
    </source>
</evidence>
<dbReference type="Gene3D" id="1.10.510.10">
    <property type="entry name" value="Transferase(Phosphotransferase) domain 1"/>
    <property type="match status" value="1"/>
</dbReference>
<feature type="region of interest" description="Disordered" evidence="9">
    <location>
        <begin position="685"/>
        <end position="704"/>
    </location>
</feature>
<keyword evidence="5" id="KW-0418">Kinase</keyword>
<evidence type="ECO:0000313" key="10">
    <source>
        <dbReference type="EMBL" id="CAF2829894.1"/>
    </source>
</evidence>
<keyword evidence="3 10" id="KW-0808">Transferase</keyword>
<keyword evidence="2" id="KW-0728">SH3 domain</keyword>
<evidence type="ECO:0000256" key="4">
    <source>
        <dbReference type="ARBA" id="ARBA00022741"/>
    </source>
</evidence>
<dbReference type="InterPro" id="IPR001245">
    <property type="entry name" value="Ser-Thr/Tyr_kinase_cat_dom"/>
</dbReference>
<dbReference type="SMART" id="SM00219">
    <property type="entry name" value="TyrKc"/>
    <property type="match status" value="1"/>
</dbReference>
<dbReference type="InterPro" id="IPR011009">
    <property type="entry name" value="Kinase-like_dom_sf"/>
</dbReference>
<dbReference type="Pfam" id="PF07714">
    <property type="entry name" value="PK_Tyr_Ser-Thr"/>
    <property type="match status" value="1"/>
</dbReference>
<name>A0A7R8CIE1_LEPSM</name>
<dbReference type="InterPro" id="IPR008266">
    <property type="entry name" value="Tyr_kinase_AS"/>
</dbReference>
<sequence length="900" mass="101065">MSHLDFVTPEDFDKIGMARPASRRLMESIKKKRRKMLISKFIPGSRSFGALSSSGATGGGASSSLSNSTRVKGDGAFSPTQEGASQSFPSSCIIQDKDISLQGELGNGSFGVVRRGEWSTPSDFIKEVLSMLDLEHENLIRLYGSLIDYLHKQCERIPITNIWDFAIQIANGMTYLESKRFIHRDLACRNVLLATSSRIKIGDFGLMRALTQKDDFYVMTERNKVPFPWCAPESLKNRLFSHASDTWMFAVTLWEMFSFGQEPWLGLNGTQILRKIDVEGRKTWTTICLPQLYLSFLLECWAKVPTDRPNFESLKDLLTESCPPIMKAIAKFSEEEKLKVECGDPVIIIDSNSEHYWWKGQCLRTFNIGYFPRKIMIHTPTEDKQLFTPPQSNTTSPVKIHHVKEDSLIDLEEQSYQRPSQPEPDFPRYINDTAAINNGVHFRCSSILDEPIDIPEIPNKNIRRLIRKTPNAISPPPPPPRIDETVVLDDSFDSLPPGCTYHEPPGNDEDDPFDTSRIIIHEESQTENGATEPSIIHRLMTSEENKEDPILVPPYTPKLPNSPFSPPAFNPDDIVLESNEAIAGLESPLPAPASNRIILDPYPLKSILCPFPLPSKPEPIHIPHSLNQLQERSVPRTNHSNNIVSGQAFNFPPDLDLRNKQESYGCGGNGAIITHQQRLKENQISVHNSPSKSERQKSNQSILKPEKVPFHQYVPPLNGSMKEQLSVLANKPEEFGKKWHCGSCRKRIYSRVGTELRQNTLKVALPEERAASSKNTATVKPFTRGSLLTSANKSNNSSIEHNNMIYLPPPPSSGAVPRRSSNSQLEMNKIVQVSKFVPGISASQVRSSLEAVNWDVSIAVKNLKIDKLYRIGIADKPRCEKVLKSVNWNLEHAAANLIEN</sequence>
<dbReference type="AlphaFoldDB" id="A0A7R8CIE1"/>
<organism evidence="10 11">
    <name type="scientific">Lepeophtheirus salmonis</name>
    <name type="common">Salmon louse</name>
    <name type="synonym">Caligus salmonis</name>
    <dbReference type="NCBI Taxonomy" id="72036"/>
    <lineage>
        <taxon>Eukaryota</taxon>
        <taxon>Metazoa</taxon>
        <taxon>Ecdysozoa</taxon>
        <taxon>Arthropoda</taxon>
        <taxon>Crustacea</taxon>
        <taxon>Multicrustacea</taxon>
        <taxon>Hexanauplia</taxon>
        <taxon>Copepoda</taxon>
        <taxon>Siphonostomatoida</taxon>
        <taxon>Caligidae</taxon>
        <taxon>Lepeophtheirus</taxon>
    </lineage>
</organism>
<dbReference type="Pfam" id="PF22931">
    <property type="entry name" value="SAM_TNK"/>
    <property type="match status" value="1"/>
</dbReference>
<comment type="catalytic activity">
    <reaction evidence="8">
        <text>L-threonyl-[protein] + ATP = O-phospho-L-threonyl-[protein] + ADP + H(+)</text>
        <dbReference type="Rhea" id="RHEA:46608"/>
        <dbReference type="Rhea" id="RHEA-COMP:11060"/>
        <dbReference type="Rhea" id="RHEA-COMP:11605"/>
        <dbReference type="ChEBI" id="CHEBI:15378"/>
        <dbReference type="ChEBI" id="CHEBI:30013"/>
        <dbReference type="ChEBI" id="CHEBI:30616"/>
        <dbReference type="ChEBI" id="CHEBI:61977"/>
        <dbReference type="ChEBI" id="CHEBI:456216"/>
        <dbReference type="EC" id="2.7.11.1"/>
    </reaction>
</comment>
<dbReference type="SUPFAM" id="SSF56112">
    <property type="entry name" value="Protein kinase-like (PK-like)"/>
    <property type="match status" value="1"/>
</dbReference>
<dbReference type="Proteomes" id="UP000675881">
    <property type="component" value="Chromosome 13"/>
</dbReference>
<dbReference type="PRINTS" id="PR00109">
    <property type="entry name" value="TYRKINASE"/>
</dbReference>
<dbReference type="PROSITE" id="PS50011">
    <property type="entry name" value="PROTEIN_KINASE_DOM"/>
    <property type="match status" value="1"/>
</dbReference>
<evidence type="ECO:0000256" key="5">
    <source>
        <dbReference type="ARBA" id="ARBA00022777"/>
    </source>
</evidence>
<dbReference type="GO" id="GO:0004715">
    <property type="term" value="F:non-membrane spanning protein tyrosine kinase activity"/>
    <property type="evidence" value="ECO:0007669"/>
    <property type="project" value="UniProtKB-EC"/>
</dbReference>
<feature type="region of interest" description="Disordered" evidence="9">
    <location>
        <begin position="56"/>
        <end position="88"/>
    </location>
</feature>
<gene>
    <name evidence="10" type="ORF">LSAA_3785</name>
</gene>
<dbReference type="SUPFAM" id="SSF50044">
    <property type="entry name" value="SH3-domain"/>
    <property type="match status" value="1"/>
</dbReference>
<dbReference type="GO" id="GO:0005524">
    <property type="term" value="F:ATP binding"/>
    <property type="evidence" value="ECO:0007669"/>
    <property type="project" value="UniProtKB-KW"/>
</dbReference>
<dbReference type="InterPro" id="IPR020635">
    <property type="entry name" value="Tyr_kinase_cat_dom"/>
</dbReference>
<dbReference type="EC" id="2.7.10.2" evidence="1"/>
<accession>A0A7R8CIE1</accession>
<dbReference type="PANTHER" id="PTHR24418">
    <property type="entry name" value="TYROSINE-PROTEIN KINASE"/>
    <property type="match status" value="1"/>
</dbReference>
<keyword evidence="7" id="KW-0829">Tyrosine-protein kinase</keyword>
<dbReference type="InterPro" id="IPR001452">
    <property type="entry name" value="SH3_domain"/>
</dbReference>
<keyword evidence="4" id="KW-0547">Nucleotide-binding</keyword>
<evidence type="ECO:0000256" key="9">
    <source>
        <dbReference type="SAM" id="MobiDB-lite"/>
    </source>
</evidence>
<dbReference type="PROSITE" id="PS50002">
    <property type="entry name" value="SH3"/>
    <property type="match status" value="1"/>
</dbReference>
<reference evidence="10" key="1">
    <citation type="submission" date="2021-02" db="EMBL/GenBank/DDBJ databases">
        <authorList>
            <person name="Bekaert M."/>
        </authorList>
    </citation>
    <scope>NUCLEOTIDE SEQUENCE</scope>
    <source>
        <strain evidence="10">IoA-00</strain>
    </source>
</reference>
<evidence type="ECO:0000256" key="8">
    <source>
        <dbReference type="ARBA" id="ARBA00047899"/>
    </source>
</evidence>
<proteinExistence type="predicted"/>
<dbReference type="GO" id="GO:0004674">
    <property type="term" value="F:protein serine/threonine kinase activity"/>
    <property type="evidence" value="ECO:0007669"/>
    <property type="project" value="UniProtKB-EC"/>
</dbReference>
<dbReference type="EMBL" id="HG994592">
    <property type="protein sequence ID" value="CAF2829894.1"/>
    <property type="molecule type" value="Genomic_DNA"/>
</dbReference>
<evidence type="ECO:0000256" key="2">
    <source>
        <dbReference type="ARBA" id="ARBA00022443"/>
    </source>
</evidence>
<dbReference type="Gene3D" id="3.30.200.20">
    <property type="entry name" value="Phosphorylase Kinase, domain 1"/>
    <property type="match status" value="1"/>
</dbReference>
<dbReference type="InterPro" id="IPR050198">
    <property type="entry name" value="Non-receptor_tyrosine_kinases"/>
</dbReference>
<keyword evidence="6" id="KW-0067">ATP-binding</keyword>
<dbReference type="OrthoDB" id="635774at2759"/>
<dbReference type="Pfam" id="PF00018">
    <property type="entry name" value="SH3_1"/>
    <property type="match status" value="1"/>
</dbReference>